<proteinExistence type="inferred from homology"/>
<dbReference type="PANTHER" id="PTHR11215">
    <property type="entry name" value="METAL DEPENDENT HYDROLASE - RELATED"/>
    <property type="match status" value="1"/>
</dbReference>
<dbReference type="PANTHER" id="PTHR11215:SF1">
    <property type="entry name" value="MYG1 EXONUCLEASE"/>
    <property type="match status" value="1"/>
</dbReference>
<dbReference type="EMBL" id="NJES01001196">
    <property type="protein sequence ID" value="PHH67682.1"/>
    <property type="molecule type" value="Genomic_DNA"/>
</dbReference>
<comment type="similarity">
    <text evidence="1">Belongs to the MYG1 family.</text>
</comment>
<dbReference type="Proteomes" id="UP000226431">
    <property type="component" value="Unassembled WGS sequence"/>
</dbReference>
<keyword evidence="3" id="KW-1185">Reference proteome</keyword>
<evidence type="ECO:0000313" key="2">
    <source>
        <dbReference type="EMBL" id="PHH67682.1"/>
    </source>
</evidence>
<evidence type="ECO:0000313" key="3">
    <source>
        <dbReference type="Proteomes" id="UP000226431"/>
    </source>
</evidence>
<evidence type="ECO:0008006" key="4">
    <source>
        <dbReference type="Google" id="ProtNLM"/>
    </source>
</evidence>
<protein>
    <recommendedName>
        <fullName evidence="4">MYG1 protein</fullName>
    </recommendedName>
</protein>
<sequence length="368" mass="40580">MTQSAKRTKMTPLTIGTHNGHFHADEALAVHMLRMLPAYREASLVRTRDSARLAACDIVVDVGGEYDVGRRRFDHHQRSFDKVFPGRATKLSSAGLVFLHFGRAIIGRRLGREVEEDVTAGEGVVVDHEDDVGVLHRKVYADFVEALDAHDNGVDVYDSAALSAAAITPRFSQAGFTLPAMVGRLNLEWNDPLVLSGTDAAAVQKLEDEHFLSASRRIGEEFESELDYCLGSWLPARAVVRRAFANRFKYDGEGRLLVFGHDDLLSPPWKDHLFSLEGAADGASPVLYVLYREKPNPEAKWRIQCVPESRDSFVSRKPLPEAWRGVRDEDLSGVTGIPGCVFVHASGFIGGNATWEGVREMAAKALAL</sequence>
<reference evidence="2 3" key="1">
    <citation type="submission" date="2017-06" db="EMBL/GenBank/DDBJ databases">
        <title>Ant-infecting Ophiocordyceps genomes reveal a high diversity of potential behavioral manipulation genes and a possible major role for enterotoxins.</title>
        <authorList>
            <person name="De Bekker C."/>
            <person name="Evans H.C."/>
            <person name="Brachmann A."/>
            <person name="Hughes D.P."/>
        </authorList>
    </citation>
    <scope>NUCLEOTIDE SEQUENCE [LARGE SCALE GENOMIC DNA]</scope>
    <source>
        <strain evidence="2 3">Map16</strain>
    </source>
</reference>
<dbReference type="InterPro" id="IPR003226">
    <property type="entry name" value="MYG1_exonuclease"/>
</dbReference>
<dbReference type="OrthoDB" id="10265310at2759"/>
<dbReference type="Pfam" id="PF03690">
    <property type="entry name" value="MYG1_exonuc"/>
    <property type="match status" value="1"/>
</dbReference>
<dbReference type="GO" id="GO:0005737">
    <property type="term" value="C:cytoplasm"/>
    <property type="evidence" value="ECO:0007669"/>
    <property type="project" value="TreeGrafter"/>
</dbReference>
<dbReference type="STRING" id="2004952.A0A2C5YK61"/>
<accession>A0A2C5YK61</accession>
<comment type="caution">
    <text evidence="2">The sequence shown here is derived from an EMBL/GenBank/DDBJ whole genome shotgun (WGS) entry which is preliminary data.</text>
</comment>
<dbReference type="AlphaFoldDB" id="A0A2C5YK61"/>
<organism evidence="2 3">
    <name type="scientific">Ophiocordyceps camponoti-rufipedis</name>
    <dbReference type="NCBI Taxonomy" id="2004952"/>
    <lineage>
        <taxon>Eukaryota</taxon>
        <taxon>Fungi</taxon>
        <taxon>Dikarya</taxon>
        <taxon>Ascomycota</taxon>
        <taxon>Pezizomycotina</taxon>
        <taxon>Sordariomycetes</taxon>
        <taxon>Hypocreomycetidae</taxon>
        <taxon>Hypocreales</taxon>
        <taxon>Ophiocordycipitaceae</taxon>
        <taxon>Ophiocordyceps</taxon>
    </lineage>
</organism>
<gene>
    <name evidence="2" type="ORF">CDD80_612</name>
</gene>
<dbReference type="GO" id="GO:0005634">
    <property type="term" value="C:nucleus"/>
    <property type="evidence" value="ECO:0007669"/>
    <property type="project" value="TreeGrafter"/>
</dbReference>
<name>A0A2C5YK61_9HYPO</name>
<evidence type="ECO:0000256" key="1">
    <source>
        <dbReference type="ARBA" id="ARBA00010105"/>
    </source>
</evidence>